<dbReference type="EMBL" id="LJZX01000030">
    <property type="protein sequence ID" value="PKQ79643.1"/>
    <property type="molecule type" value="Genomic_DNA"/>
</dbReference>
<dbReference type="Pfam" id="PF00589">
    <property type="entry name" value="Phage_integrase"/>
    <property type="match status" value="1"/>
</dbReference>
<dbReference type="InterPro" id="IPR011010">
    <property type="entry name" value="DNA_brk_join_enz"/>
</dbReference>
<feature type="domain" description="Tyr recombinase" evidence="5">
    <location>
        <begin position="159"/>
        <end position="317"/>
    </location>
</feature>
<evidence type="ECO:0000256" key="1">
    <source>
        <dbReference type="ARBA" id="ARBA00022908"/>
    </source>
</evidence>
<dbReference type="SUPFAM" id="SSF56349">
    <property type="entry name" value="DNA breaking-rejoining enzymes"/>
    <property type="match status" value="1"/>
</dbReference>
<dbReference type="InterPro" id="IPR013762">
    <property type="entry name" value="Integrase-like_cat_sf"/>
</dbReference>
<dbReference type="GO" id="GO:0015074">
    <property type="term" value="P:DNA integration"/>
    <property type="evidence" value="ECO:0007669"/>
    <property type="project" value="UniProtKB-KW"/>
</dbReference>
<feature type="domain" description="Core-binding (CB)" evidence="6">
    <location>
        <begin position="58"/>
        <end position="137"/>
    </location>
</feature>
<dbReference type="CDD" id="cd00796">
    <property type="entry name" value="INT_Rci_Hp1_C"/>
    <property type="match status" value="1"/>
</dbReference>
<dbReference type="PANTHER" id="PTHR30349:SF93">
    <property type="entry name" value="FELS-2 PROPHAGE PROTEIN"/>
    <property type="match status" value="1"/>
</dbReference>
<keyword evidence="3" id="KW-0233">DNA recombination</keyword>
<dbReference type="PROSITE" id="PS51900">
    <property type="entry name" value="CB"/>
    <property type="match status" value="1"/>
</dbReference>
<dbReference type="GO" id="GO:0006310">
    <property type="term" value="P:DNA recombination"/>
    <property type="evidence" value="ECO:0007669"/>
    <property type="project" value="UniProtKB-KW"/>
</dbReference>
<sequence length="328" mass="37513">MSIKSTPDGYLVDIRPQGREGKRIRKRFKTKSEAQQFERWVIATEHNKEWVDRPADNRPLSELIELWWRYHGQTLKAGEAVRKKLHNIDAALRKPLARQITRALFSEYRAQRLHAGRQPKTVNREQEMLGGVFSVLIDLGHYHHEHPLKEMKKVKLVERSMGYLTQEEIGEVLGKLSGDNLNVVKLCLATGARWSEAANLRREDVLAGRVTYINTKNGKNRTVPISAELTKEITNGVNRGPLFRDFDYMLVREVIKSVAPDLPAGQAVHVFRHTFASHFMMSGGNILALQKILGHHNIQQTMTYAHFAPDYLSDAVRFNPLENPLPTT</sequence>
<dbReference type="RefSeq" id="WP_101317172.1">
    <property type="nucleotide sequence ID" value="NZ_CAWNSS010000030.1"/>
</dbReference>
<keyword evidence="1" id="KW-0229">DNA integration</keyword>
<dbReference type="GO" id="GO:0003677">
    <property type="term" value="F:DNA binding"/>
    <property type="evidence" value="ECO:0007669"/>
    <property type="project" value="UniProtKB-UniRule"/>
</dbReference>
<comment type="caution">
    <text evidence="7">The sequence shown here is derived from an EMBL/GenBank/DDBJ whole genome shotgun (WGS) entry which is preliminary data.</text>
</comment>
<dbReference type="Pfam" id="PF24624">
    <property type="entry name" value="Int_N"/>
    <property type="match status" value="1"/>
</dbReference>
<keyword evidence="2 4" id="KW-0238">DNA-binding</keyword>
<dbReference type="InterPro" id="IPR002104">
    <property type="entry name" value="Integrase_catalytic"/>
</dbReference>
<dbReference type="Proteomes" id="UP000233526">
    <property type="component" value="Unassembled WGS sequence"/>
</dbReference>
<name>A0A2N3J1V4_AERSO</name>
<evidence type="ECO:0000259" key="6">
    <source>
        <dbReference type="PROSITE" id="PS51900"/>
    </source>
</evidence>
<dbReference type="InterPro" id="IPR057084">
    <property type="entry name" value="Int_N"/>
</dbReference>
<dbReference type="PROSITE" id="PS51898">
    <property type="entry name" value="TYR_RECOMBINASE"/>
    <property type="match status" value="1"/>
</dbReference>
<evidence type="ECO:0000256" key="4">
    <source>
        <dbReference type="PROSITE-ProRule" id="PRU01248"/>
    </source>
</evidence>
<evidence type="ECO:0000256" key="3">
    <source>
        <dbReference type="ARBA" id="ARBA00023172"/>
    </source>
</evidence>
<gene>
    <name evidence="7" type="ORF">AOX56_13775</name>
</gene>
<dbReference type="AlphaFoldDB" id="A0A2N3J1V4"/>
<dbReference type="InterPro" id="IPR044068">
    <property type="entry name" value="CB"/>
</dbReference>
<organism evidence="7 8">
    <name type="scientific">Aeromonas sobria</name>
    <dbReference type="NCBI Taxonomy" id="646"/>
    <lineage>
        <taxon>Bacteria</taxon>
        <taxon>Pseudomonadati</taxon>
        <taxon>Pseudomonadota</taxon>
        <taxon>Gammaproteobacteria</taxon>
        <taxon>Aeromonadales</taxon>
        <taxon>Aeromonadaceae</taxon>
        <taxon>Aeromonas</taxon>
    </lineage>
</organism>
<reference evidence="7 8" key="1">
    <citation type="journal article" date="2017" name="Front. Microbiol.">
        <title>Strong Genomic and Phenotypic Heterogeneity in the Aeromonas sobria Species Complex.</title>
        <authorList>
            <person name="Gauthier J."/>
            <person name="Vincent A.T."/>
            <person name="Charette S.J."/>
            <person name="Derome N."/>
        </authorList>
    </citation>
    <scope>NUCLEOTIDE SEQUENCE [LARGE SCALE GENOMIC DNA]</scope>
    <source>
        <strain evidence="7 8">JF2635</strain>
    </source>
</reference>
<evidence type="ECO:0000256" key="2">
    <source>
        <dbReference type="ARBA" id="ARBA00023125"/>
    </source>
</evidence>
<evidence type="ECO:0000259" key="5">
    <source>
        <dbReference type="PROSITE" id="PS51898"/>
    </source>
</evidence>
<dbReference type="InterPro" id="IPR050090">
    <property type="entry name" value="Tyrosine_recombinase_XerCD"/>
</dbReference>
<proteinExistence type="predicted"/>
<accession>A0A2N3J1V4</accession>
<evidence type="ECO:0000313" key="8">
    <source>
        <dbReference type="Proteomes" id="UP000233526"/>
    </source>
</evidence>
<protein>
    <submittedName>
        <fullName evidence="7">Integrase</fullName>
    </submittedName>
</protein>
<evidence type="ECO:0000313" key="7">
    <source>
        <dbReference type="EMBL" id="PKQ79643.1"/>
    </source>
</evidence>
<dbReference type="PANTHER" id="PTHR30349">
    <property type="entry name" value="PHAGE INTEGRASE-RELATED"/>
    <property type="match status" value="1"/>
</dbReference>
<dbReference type="Gene3D" id="1.10.443.10">
    <property type="entry name" value="Intergrase catalytic core"/>
    <property type="match status" value="1"/>
</dbReference>